<sequence>MSLTLPDGKRMAVAITCDFDAHSPWMGTMGMTSPSVLSRGEFGAEVGVPRLLDLFRRLEITTTWCTPGHDLVTFPDKIEAVLEGGHEMAAHGCYHEDIRSLDADRERELMELQLQQHQQVVGRKPRGYRSPAWDFSDATLGILEDFEFEWDSSLMGREFEPYHPRPVTVAYESANQFGPPSRLLEIPVSWYLDDWPAVEYIPGVSPQLGSHRVMLQRWQDIFDYAHQRVPNAVYNLTVHPQTIGRAHHVAGFEEFLTSIRALDDVWFCTLSDVFDAWTDD</sequence>
<name>A0ABP4F6G4_9ACTN</name>
<dbReference type="SUPFAM" id="SSF88713">
    <property type="entry name" value="Glycoside hydrolase/deacetylase"/>
    <property type="match status" value="1"/>
</dbReference>
<dbReference type="InterPro" id="IPR037950">
    <property type="entry name" value="PgdA-like"/>
</dbReference>
<dbReference type="EMBL" id="BAAAJE010000026">
    <property type="protein sequence ID" value="GAA1158576.1"/>
    <property type="molecule type" value="Genomic_DNA"/>
</dbReference>
<protein>
    <submittedName>
        <fullName evidence="2">Polysaccharide deacetylase</fullName>
    </submittedName>
</protein>
<dbReference type="CDD" id="cd10938">
    <property type="entry name" value="CE4_HpPgdA_like"/>
    <property type="match status" value="1"/>
</dbReference>
<dbReference type="PROSITE" id="PS51677">
    <property type="entry name" value="NODB"/>
    <property type="match status" value="1"/>
</dbReference>
<dbReference type="Proteomes" id="UP001499979">
    <property type="component" value="Unassembled WGS sequence"/>
</dbReference>
<proteinExistence type="predicted"/>
<feature type="domain" description="NodB homology" evidence="1">
    <location>
        <begin position="34"/>
        <end position="268"/>
    </location>
</feature>
<reference evidence="3" key="1">
    <citation type="journal article" date="2019" name="Int. J. Syst. Evol. Microbiol.">
        <title>The Global Catalogue of Microorganisms (GCM) 10K type strain sequencing project: providing services to taxonomists for standard genome sequencing and annotation.</title>
        <authorList>
            <consortium name="The Broad Institute Genomics Platform"/>
            <consortium name="The Broad Institute Genome Sequencing Center for Infectious Disease"/>
            <person name="Wu L."/>
            <person name="Ma J."/>
        </authorList>
    </citation>
    <scope>NUCLEOTIDE SEQUENCE [LARGE SCALE GENOMIC DNA]</scope>
    <source>
        <strain evidence="3">JCM 11813</strain>
    </source>
</reference>
<keyword evidence="3" id="KW-1185">Reference proteome</keyword>
<dbReference type="Pfam" id="PF01522">
    <property type="entry name" value="Polysacc_deac_1"/>
    <property type="match status" value="1"/>
</dbReference>
<dbReference type="Gene3D" id="3.20.20.370">
    <property type="entry name" value="Glycoside hydrolase/deacetylase"/>
    <property type="match status" value="1"/>
</dbReference>
<evidence type="ECO:0000313" key="3">
    <source>
        <dbReference type="Proteomes" id="UP001499979"/>
    </source>
</evidence>
<dbReference type="InterPro" id="IPR002509">
    <property type="entry name" value="NODB_dom"/>
</dbReference>
<gene>
    <name evidence="2" type="ORF">GCM10009606_40490</name>
</gene>
<dbReference type="RefSeq" id="WP_343909611.1">
    <property type="nucleotide sequence ID" value="NZ_BAAAJE010000026.1"/>
</dbReference>
<accession>A0ABP4F6G4</accession>
<evidence type="ECO:0000313" key="2">
    <source>
        <dbReference type="EMBL" id="GAA1158576.1"/>
    </source>
</evidence>
<dbReference type="PANTHER" id="PTHR47561:SF1">
    <property type="entry name" value="POLYSACCHARIDE DEACETYLASE FAMILY PROTEIN (AFU_ORTHOLOGUE AFUA_6G05030)"/>
    <property type="match status" value="1"/>
</dbReference>
<dbReference type="PANTHER" id="PTHR47561">
    <property type="entry name" value="POLYSACCHARIDE DEACETYLASE FAMILY PROTEIN (AFU_ORTHOLOGUE AFUA_6G05030)"/>
    <property type="match status" value="1"/>
</dbReference>
<dbReference type="InterPro" id="IPR011330">
    <property type="entry name" value="Glyco_hydro/deAcase_b/a-brl"/>
</dbReference>
<evidence type="ECO:0000259" key="1">
    <source>
        <dbReference type="PROSITE" id="PS51677"/>
    </source>
</evidence>
<organism evidence="2 3">
    <name type="scientific">Nocardioides aquiterrae</name>
    <dbReference type="NCBI Taxonomy" id="203799"/>
    <lineage>
        <taxon>Bacteria</taxon>
        <taxon>Bacillati</taxon>
        <taxon>Actinomycetota</taxon>
        <taxon>Actinomycetes</taxon>
        <taxon>Propionibacteriales</taxon>
        <taxon>Nocardioidaceae</taxon>
        <taxon>Nocardioides</taxon>
    </lineage>
</organism>
<comment type="caution">
    <text evidence="2">The sequence shown here is derived from an EMBL/GenBank/DDBJ whole genome shotgun (WGS) entry which is preliminary data.</text>
</comment>